<dbReference type="OrthoDB" id="1093738at2"/>
<reference evidence="2 3" key="1">
    <citation type="submission" date="2016-11" db="EMBL/GenBank/DDBJ databases">
        <authorList>
            <person name="Jaros S."/>
            <person name="Januszkiewicz K."/>
            <person name="Wedrychowicz H."/>
        </authorList>
    </citation>
    <scope>NUCLEOTIDE SEQUENCE [LARGE SCALE GENOMIC DNA]</scope>
    <source>
        <strain evidence="2 3">DSM 27063</strain>
    </source>
</reference>
<gene>
    <name evidence="2" type="ORF">SAMN05444280_11110</name>
</gene>
<protein>
    <recommendedName>
        <fullName evidence="4">Outer membrane protein beta-barrel domain-containing protein</fullName>
    </recommendedName>
</protein>
<evidence type="ECO:0008006" key="4">
    <source>
        <dbReference type="Google" id="ProtNLM"/>
    </source>
</evidence>
<dbReference type="SUPFAM" id="SSF56925">
    <property type="entry name" value="OMPA-like"/>
    <property type="match status" value="1"/>
</dbReference>
<sequence>MFKTRLLTVTLLLGLGFFLSSSAQDRIITISNDTIDCKINRVSAQYIHFTQFTREVKTKSSISRRDVKSWQVSDAEKSENSFTSNVFQTERWRFSITGGGGYRIASTKESRRNLENQGIPSSEIDSYFKQLKTGVKTAGQIHYMFWENCGLGVDYQFHHSSGSLHGAVDSGDTYTFIYGKFTDNIYTNYVGLSLYMQHRINPKFKFYGQVSSGLTLFREESVIIYTPLLITGKAYGGNSEFGLEYFIGKKISVALCAGFFQSTISKIKVNNGDNIQDIKLEKEQMEGLSRVDLGAGLRFYL</sequence>
<dbReference type="STRING" id="1168035.SAMN05444280_11110"/>
<accession>A0A1M6GIV7</accession>
<name>A0A1M6GIV7_9BACT</name>
<proteinExistence type="predicted"/>
<evidence type="ECO:0000256" key="1">
    <source>
        <dbReference type="SAM" id="SignalP"/>
    </source>
</evidence>
<dbReference type="Proteomes" id="UP000184050">
    <property type="component" value="Unassembled WGS sequence"/>
</dbReference>
<evidence type="ECO:0000313" key="2">
    <source>
        <dbReference type="EMBL" id="SHJ09859.1"/>
    </source>
</evidence>
<dbReference type="RefSeq" id="WP_073168414.1">
    <property type="nucleotide sequence ID" value="NZ_FQZE01000011.1"/>
</dbReference>
<dbReference type="EMBL" id="FQZE01000011">
    <property type="protein sequence ID" value="SHJ09859.1"/>
    <property type="molecule type" value="Genomic_DNA"/>
</dbReference>
<dbReference type="AlphaFoldDB" id="A0A1M6GIV7"/>
<dbReference type="InterPro" id="IPR011250">
    <property type="entry name" value="OMP/PagP_B-barrel"/>
</dbReference>
<keyword evidence="1" id="KW-0732">Signal</keyword>
<keyword evidence="3" id="KW-1185">Reference proteome</keyword>
<feature type="chain" id="PRO_5012522620" description="Outer membrane protein beta-barrel domain-containing protein" evidence="1">
    <location>
        <begin position="24"/>
        <end position="301"/>
    </location>
</feature>
<organism evidence="2 3">
    <name type="scientific">Tangfeifania diversioriginum</name>
    <dbReference type="NCBI Taxonomy" id="1168035"/>
    <lineage>
        <taxon>Bacteria</taxon>
        <taxon>Pseudomonadati</taxon>
        <taxon>Bacteroidota</taxon>
        <taxon>Bacteroidia</taxon>
        <taxon>Marinilabiliales</taxon>
        <taxon>Prolixibacteraceae</taxon>
        <taxon>Tangfeifania</taxon>
    </lineage>
</organism>
<feature type="signal peptide" evidence="1">
    <location>
        <begin position="1"/>
        <end position="23"/>
    </location>
</feature>
<evidence type="ECO:0000313" key="3">
    <source>
        <dbReference type="Proteomes" id="UP000184050"/>
    </source>
</evidence>